<dbReference type="GO" id="GO:0009252">
    <property type="term" value="P:peptidoglycan biosynthetic process"/>
    <property type="evidence" value="ECO:0007669"/>
    <property type="project" value="UniProtKB-KW"/>
</dbReference>
<dbReference type="InterPro" id="IPR001264">
    <property type="entry name" value="Glyco_trans_51"/>
</dbReference>
<dbReference type="EC" id="2.4.99.28" evidence="22"/>
<feature type="region of interest" description="Disordered" evidence="24">
    <location>
        <begin position="749"/>
        <end position="771"/>
    </location>
</feature>
<dbReference type="InterPro" id="IPR001460">
    <property type="entry name" value="PCN-bd_Tpept"/>
</dbReference>
<dbReference type="InterPro" id="IPR050396">
    <property type="entry name" value="Glycosyltr_51/Transpeptidase"/>
</dbReference>
<evidence type="ECO:0000256" key="17">
    <source>
        <dbReference type="ARBA" id="ARBA00023251"/>
    </source>
</evidence>
<dbReference type="SUPFAM" id="SSF56601">
    <property type="entry name" value="beta-lactamase/transpeptidase-like"/>
    <property type="match status" value="1"/>
</dbReference>
<dbReference type="InterPro" id="IPR036950">
    <property type="entry name" value="PBP_transglycosylase"/>
</dbReference>
<reference evidence="29" key="1">
    <citation type="journal article" date="2021" name="Microb. Physiol.">
        <title>Proteogenomic Insights into the Physiology of Marine, Sulfate-Reducing, Filamentous Desulfonema limicola and Desulfonema magnum.</title>
        <authorList>
            <person name="Schnaars V."/>
            <person name="Wohlbrand L."/>
            <person name="Scheve S."/>
            <person name="Hinrichs C."/>
            <person name="Reinhardt R."/>
            <person name="Rabus R."/>
        </authorList>
    </citation>
    <scope>NUCLEOTIDE SEQUENCE</scope>
    <source>
        <strain evidence="29">5ac10</strain>
    </source>
</reference>
<keyword evidence="9" id="KW-0121">Carboxypeptidase</keyword>
<dbReference type="RefSeq" id="WP_207691068.1">
    <property type="nucleotide sequence ID" value="NZ_CP061799.1"/>
</dbReference>
<dbReference type="InterPro" id="IPR011813">
    <property type="entry name" value="PBP_1b"/>
</dbReference>
<dbReference type="Gene3D" id="3.40.710.10">
    <property type="entry name" value="DD-peptidase/beta-lactamase superfamily"/>
    <property type="match status" value="1"/>
</dbReference>
<evidence type="ECO:0000256" key="13">
    <source>
        <dbReference type="ARBA" id="ARBA00022801"/>
    </source>
</evidence>
<evidence type="ECO:0000256" key="4">
    <source>
        <dbReference type="ARBA" id="ARBA00007090"/>
    </source>
</evidence>
<keyword evidence="11" id="KW-0328">Glycosyltransferase</keyword>
<dbReference type="GO" id="GO:0009002">
    <property type="term" value="F:serine-type D-Ala-D-Ala carboxypeptidase activity"/>
    <property type="evidence" value="ECO:0007669"/>
    <property type="project" value="UniProtKB-EC"/>
</dbReference>
<dbReference type="EC" id="3.4.16.4" evidence="6"/>
<dbReference type="NCBIfam" id="TIGR02071">
    <property type="entry name" value="PBP_1b"/>
    <property type="match status" value="1"/>
</dbReference>
<evidence type="ECO:0000256" key="10">
    <source>
        <dbReference type="ARBA" id="ARBA00022670"/>
    </source>
</evidence>
<feature type="domain" description="Glycosyl transferase family 51" evidence="27">
    <location>
        <begin position="158"/>
        <end position="330"/>
    </location>
</feature>
<comment type="similarity">
    <text evidence="4">In the C-terminal section; belongs to the transpeptidase family.</text>
</comment>
<evidence type="ECO:0000256" key="21">
    <source>
        <dbReference type="ARBA" id="ARBA00034000"/>
    </source>
</evidence>
<keyword evidence="12" id="KW-0808">Transferase</keyword>
<dbReference type="GO" id="GO:0006508">
    <property type="term" value="P:proteolysis"/>
    <property type="evidence" value="ECO:0007669"/>
    <property type="project" value="UniProtKB-KW"/>
</dbReference>
<dbReference type="GO" id="GO:0005886">
    <property type="term" value="C:plasma membrane"/>
    <property type="evidence" value="ECO:0007669"/>
    <property type="project" value="UniProtKB-SubCell"/>
</dbReference>
<dbReference type="Proteomes" id="UP000663720">
    <property type="component" value="Chromosome"/>
</dbReference>
<evidence type="ECO:0000256" key="24">
    <source>
        <dbReference type="SAM" id="MobiDB-lite"/>
    </source>
</evidence>
<evidence type="ECO:0000256" key="2">
    <source>
        <dbReference type="ARBA" id="ARBA00004236"/>
    </source>
</evidence>
<dbReference type="GO" id="GO:0071555">
    <property type="term" value="P:cell wall organization"/>
    <property type="evidence" value="ECO:0007669"/>
    <property type="project" value="UniProtKB-KW"/>
</dbReference>
<dbReference type="Gene3D" id="1.10.3810.10">
    <property type="entry name" value="Biosynthetic peptidoglycan transglycosylase-like"/>
    <property type="match status" value="1"/>
</dbReference>
<evidence type="ECO:0000256" key="8">
    <source>
        <dbReference type="ARBA" id="ARBA00022475"/>
    </source>
</evidence>
<keyword evidence="15" id="KW-0573">Peptidoglycan synthesis</keyword>
<evidence type="ECO:0000256" key="1">
    <source>
        <dbReference type="ARBA" id="ARBA00002624"/>
    </source>
</evidence>
<evidence type="ECO:0000256" key="9">
    <source>
        <dbReference type="ARBA" id="ARBA00022645"/>
    </source>
</evidence>
<evidence type="ECO:0000313" key="30">
    <source>
        <dbReference type="Proteomes" id="UP000663720"/>
    </source>
</evidence>
<comment type="catalytic activity">
    <reaction evidence="23">
        <text>[GlcNAc-(1-&gt;4)-Mur2Ac(oyl-L-Ala-gamma-D-Glu-L-Lys-D-Ala-D-Ala)](n)-di-trans,octa-cis-undecaprenyl diphosphate + beta-D-GlcNAc-(1-&gt;4)-Mur2Ac(oyl-L-Ala-gamma-D-Glu-L-Lys-D-Ala-D-Ala)-di-trans,octa-cis-undecaprenyl diphosphate = [GlcNAc-(1-&gt;4)-Mur2Ac(oyl-L-Ala-gamma-D-Glu-L-Lys-D-Ala-D-Ala)](n+1)-di-trans,octa-cis-undecaprenyl diphosphate + di-trans,octa-cis-undecaprenyl diphosphate + H(+)</text>
        <dbReference type="Rhea" id="RHEA:23708"/>
        <dbReference type="Rhea" id="RHEA-COMP:9602"/>
        <dbReference type="Rhea" id="RHEA-COMP:9603"/>
        <dbReference type="ChEBI" id="CHEBI:15378"/>
        <dbReference type="ChEBI" id="CHEBI:58405"/>
        <dbReference type="ChEBI" id="CHEBI:60033"/>
        <dbReference type="ChEBI" id="CHEBI:78435"/>
        <dbReference type="EC" id="2.4.99.28"/>
    </reaction>
</comment>
<dbReference type="PIRSF" id="PIRSF002799">
    <property type="entry name" value="PBP_1b"/>
    <property type="match status" value="1"/>
</dbReference>
<evidence type="ECO:0000256" key="20">
    <source>
        <dbReference type="ARBA" id="ARBA00032454"/>
    </source>
</evidence>
<gene>
    <name evidence="29" type="primary">mrcB</name>
    <name evidence="29" type="ORF">dnl_15600</name>
</gene>
<dbReference type="Gene3D" id="3.30.2060.10">
    <property type="entry name" value="Penicillin-binding protein 1b domain"/>
    <property type="match status" value="1"/>
</dbReference>
<name>A0A975GFI6_9BACT</name>
<evidence type="ECO:0000256" key="15">
    <source>
        <dbReference type="ARBA" id="ARBA00022984"/>
    </source>
</evidence>
<dbReference type="GO" id="GO:0046677">
    <property type="term" value="P:response to antibiotic"/>
    <property type="evidence" value="ECO:0007669"/>
    <property type="project" value="UniProtKB-KW"/>
</dbReference>
<evidence type="ECO:0000256" key="22">
    <source>
        <dbReference type="ARBA" id="ARBA00044770"/>
    </source>
</evidence>
<dbReference type="InterPro" id="IPR012338">
    <property type="entry name" value="Beta-lactam/transpept-like"/>
</dbReference>
<keyword evidence="19" id="KW-0961">Cell wall biogenesis/degradation</keyword>
<proteinExistence type="inferred from homology"/>
<dbReference type="Pfam" id="PF14814">
    <property type="entry name" value="UB2H"/>
    <property type="match status" value="1"/>
</dbReference>
<keyword evidence="25" id="KW-0812">Transmembrane</keyword>
<evidence type="ECO:0000256" key="14">
    <source>
        <dbReference type="ARBA" id="ARBA00022960"/>
    </source>
</evidence>
<dbReference type="EMBL" id="CP061799">
    <property type="protein sequence ID" value="QTA79302.1"/>
    <property type="molecule type" value="Genomic_DNA"/>
</dbReference>
<keyword evidence="25" id="KW-1133">Transmembrane helix</keyword>
<evidence type="ECO:0000256" key="11">
    <source>
        <dbReference type="ARBA" id="ARBA00022676"/>
    </source>
</evidence>
<keyword evidence="10" id="KW-0645">Protease</keyword>
<organism evidence="29 30">
    <name type="scientific">Desulfonema limicola</name>
    <dbReference type="NCBI Taxonomy" id="45656"/>
    <lineage>
        <taxon>Bacteria</taxon>
        <taxon>Pseudomonadati</taxon>
        <taxon>Thermodesulfobacteriota</taxon>
        <taxon>Desulfobacteria</taxon>
        <taxon>Desulfobacterales</taxon>
        <taxon>Desulfococcaceae</taxon>
        <taxon>Desulfonema</taxon>
    </lineage>
</organism>
<evidence type="ECO:0000256" key="23">
    <source>
        <dbReference type="ARBA" id="ARBA00049902"/>
    </source>
</evidence>
<evidence type="ECO:0000313" key="29">
    <source>
        <dbReference type="EMBL" id="QTA79302.1"/>
    </source>
</evidence>
<dbReference type="Pfam" id="PF00905">
    <property type="entry name" value="Transpeptidase"/>
    <property type="match status" value="1"/>
</dbReference>
<evidence type="ECO:0000256" key="18">
    <source>
        <dbReference type="ARBA" id="ARBA00023268"/>
    </source>
</evidence>
<comment type="subcellular location">
    <subcellularLocation>
        <location evidence="2">Cell membrane</location>
    </subcellularLocation>
</comment>
<keyword evidence="8" id="KW-1003">Cell membrane</keyword>
<dbReference type="GO" id="GO:0008360">
    <property type="term" value="P:regulation of cell shape"/>
    <property type="evidence" value="ECO:0007669"/>
    <property type="project" value="UniProtKB-KW"/>
</dbReference>
<dbReference type="FunFam" id="1.10.3810.10:FF:000001">
    <property type="entry name" value="Penicillin-binding protein 1A"/>
    <property type="match status" value="1"/>
</dbReference>
<evidence type="ECO:0000256" key="7">
    <source>
        <dbReference type="ARBA" id="ARBA00018637"/>
    </source>
</evidence>
<keyword evidence="13" id="KW-0378">Hydrolase</keyword>
<comment type="function">
    <text evidence="1">Cell wall formation. Synthesis of cross-linked peptidoglycan from the lipid intermediates. The enzyme has a penicillin-insensitive transglycosylase N-terminal domain (formation of linear glycan strands) and a penicillin-sensitive transpeptidase C-terminal domain (cross-linking of the peptide subunits).</text>
</comment>
<accession>A0A975GFI6</accession>
<dbReference type="GO" id="GO:0009274">
    <property type="term" value="C:peptidoglycan-based cell wall"/>
    <property type="evidence" value="ECO:0007669"/>
    <property type="project" value="InterPro"/>
</dbReference>
<feature type="domain" description="Penicillin-binding protein transpeptidase" evidence="26">
    <location>
        <begin position="426"/>
        <end position="671"/>
    </location>
</feature>
<dbReference type="GO" id="GO:0008955">
    <property type="term" value="F:peptidoglycan glycosyltransferase activity"/>
    <property type="evidence" value="ECO:0007669"/>
    <property type="project" value="UniProtKB-EC"/>
</dbReference>
<evidence type="ECO:0000256" key="16">
    <source>
        <dbReference type="ARBA" id="ARBA00023136"/>
    </source>
</evidence>
<dbReference type="KEGG" id="dli:dnl_15600"/>
<dbReference type="Pfam" id="PF00912">
    <property type="entry name" value="Transgly"/>
    <property type="match status" value="1"/>
</dbReference>
<keyword evidence="14" id="KW-0133">Cell shape</keyword>
<comment type="similarity">
    <text evidence="5">In the N-terminal section; belongs to the glycosyltransferase 51 family.</text>
</comment>
<evidence type="ECO:0000256" key="25">
    <source>
        <dbReference type="SAM" id="Phobius"/>
    </source>
</evidence>
<comment type="catalytic activity">
    <reaction evidence="21">
        <text>Preferential cleavage: (Ac)2-L-Lys-D-Ala-|-D-Ala. Also transpeptidation of peptidyl-alanyl moieties that are N-acyl substituents of D-alanine.</text>
        <dbReference type="EC" id="3.4.16.4"/>
    </reaction>
</comment>
<dbReference type="InterPro" id="IPR023346">
    <property type="entry name" value="Lysozyme-like_dom_sf"/>
</dbReference>
<keyword evidence="18" id="KW-0511">Multifunctional enzyme</keyword>
<dbReference type="AlphaFoldDB" id="A0A975GFI6"/>
<dbReference type="PANTHER" id="PTHR32282">
    <property type="entry name" value="BINDING PROTEIN TRANSPEPTIDASE, PUTATIVE-RELATED"/>
    <property type="match status" value="1"/>
</dbReference>
<protein>
    <recommendedName>
        <fullName evidence="7">Penicillin-binding protein 1B</fullName>
        <ecNumber evidence="22">2.4.99.28</ecNumber>
        <ecNumber evidence="6">3.4.16.4</ecNumber>
    </recommendedName>
    <alternativeName>
        <fullName evidence="20">Murein polymerase</fullName>
    </alternativeName>
</protein>
<dbReference type="GO" id="GO:0008658">
    <property type="term" value="F:penicillin binding"/>
    <property type="evidence" value="ECO:0007669"/>
    <property type="project" value="InterPro"/>
</dbReference>
<feature type="domain" description="Bifunctional transglycosylase second" evidence="28">
    <location>
        <begin position="63"/>
        <end position="147"/>
    </location>
</feature>
<feature type="transmembrane region" description="Helical" evidence="25">
    <location>
        <begin position="12"/>
        <end position="35"/>
    </location>
</feature>
<evidence type="ECO:0000256" key="12">
    <source>
        <dbReference type="ARBA" id="ARBA00022679"/>
    </source>
</evidence>
<dbReference type="SUPFAM" id="SSF53955">
    <property type="entry name" value="Lysozyme-like"/>
    <property type="match status" value="1"/>
</dbReference>
<evidence type="ECO:0000256" key="19">
    <source>
        <dbReference type="ARBA" id="ARBA00023316"/>
    </source>
</evidence>
<keyword evidence="30" id="KW-1185">Reference proteome</keyword>
<evidence type="ECO:0000259" key="28">
    <source>
        <dbReference type="Pfam" id="PF14814"/>
    </source>
</evidence>
<evidence type="ECO:0000256" key="3">
    <source>
        <dbReference type="ARBA" id="ARBA00004752"/>
    </source>
</evidence>
<dbReference type="PANTHER" id="PTHR32282:SF11">
    <property type="entry name" value="PENICILLIN-BINDING PROTEIN 1B"/>
    <property type="match status" value="1"/>
</dbReference>
<keyword evidence="16 25" id="KW-0472">Membrane</keyword>
<sequence length="782" mass="87621">MAFSRIFNKRTFLITGLVFLIGTIIFCAGSGVYVFKLSQAAKDKFAGKKWELPARIYARPLELYPGLTIDPDKFTQELELMQYRKTDRIDAPGSYSRRDNTFTLFTRQFQFQDSHEKSKKIRAAVKNNKVISLKDLETGDPAGLVRLDPAHIGSFYPTHNQDRLWVKFKDVPPLLIQTVLAVEDQNFYKHFGIEPKAIFRAMIINFKQGRTVQGGSTLTQQLVKNLFLSKSQTLKRKFDEAVMALSLEWSYEKDQIFEAYINEVYMGQDGNRAIHGFGMASFFYFGRSITDLQPEEIALLAGLLKGPSFYDPRRFPDRSLERRNLILKVMKEHKLISPDFADQALKTGLGVSPDPPSGNTRFPAFMDFVKRSLLKEYNEKDLRTEGLGIFTFLDPQIQLTAEQAIVKKLDAIEKKHGFSKGGLETAAIITSTGGSEILALIGSRKPESRGFNRALDARRSIGSLIKPAVYLTALQSPEDYTLISPLDDSKLSIKDRKNVWTPQNYDMQYHGIVPLYQALAHSYNVATVRLGMNLGLEKVFDTLQKLGLEQKFDPYPSALLGTMSMSVLEVAQMYQTLASGGFYSPARAIQAVYKPDGTPLQRYPLTVSGNFDPGAVYLLNKALQAVAVEGTARSLKDLMPQNLGIAGKTGTTDDLRDSWFAGFTGNHLAVVWLGRDDNKTCSLTGSSGALQVWAEIMSRILNTPLKFMSPGNVKWFTVDPESGFLRDEFCPDTVSIPFIIGSEPKEYLPCSQAGETPRQPDKADKPDKAKKPSIFDLLKDMF</sequence>
<dbReference type="InterPro" id="IPR028166">
    <property type="entry name" value="UB2H"/>
</dbReference>
<comment type="pathway">
    <text evidence="3">Cell wall biogenesis; peptidoglycan biosynthesis.</text>
</comment>
<evidence type="ECO:0000256" key="6">
    <source>
        <dbReference type="ARBA" id="ARBA00012448"/>
    </source>
</evidence>
<dbReference type="GO" id="GO:0030288">
    <property type="term" value="C:outer membrane-bounded periplasmic space"/>
    <property type="evidence" value="ECO:0007669"/>
    <property type="project" value="TreeGrafter"/>
</dbReference>
<keyword evidence="17" id="KW-0046">Antibiotic resistance</keyword>
<evidence type="ECO:0000256" key="5">
    <source>
        <dbReference type="ARBA" id="ARBA00007739"/>
    </source>
</evidence>
<feature type="compositionally biased region" description="Basic and acidic residues" evidence="24">
    <location>
        <begin position="758"/>
        <end position="770"/>
    </location>
</feature>
<evidence type="ECO:0000259" key="27">
    <source>
        <dbReference type="Pfam" id="PF00912"/>
    </source>
</evidence>
<evidence type="ECO:0000259" key="26">
    <source>
        <dbReference type="Pfam" id="PF00905"/>
    </source>
</evidence>